<dbReference type="EMBL" id="JAAWVO010016584">
    <property type="protein sequence ID" value="MBN3314644.1"/>
    <property type="molecule type" value="Genomic_DNA"/>
</dbReference>
<accession>A0A8J7T8W9</accession>
<reference evidence="2" key="1">
    <citation type="journal article" date="2021" name="Cell">
        <title>Tracing the genetic footprints of vertebrate landing in non-teleost ray-finned fishes.</title>
        <authorList>
            <person name="Bi X."/>
            <person name="Wang K."/>
            <person name="Yang L."/>
            <person name="Pan H."/>
            <person name="Jiang H."/>
            <person name="Wei Q."/>
            <person name="Fang M."/>
            <person name="Yu H."/>
            <person name="Zhu C."/>
            <person name="Cai Y."/>
            <person name="He Y."/>
            <person name="Gan X."/>
            <person name="Zeng H."/>
            <person name="Yu D."/>
            <person name="Zhu Y."/>
            <person name="Jiang H."/>
            <person name="Qiu Q."/>
            <person name="Yang H."/>
            <person name="Zhang Y.E."/>
            <person name="Wang W."/>
            <person name="Zhu M."/>
            <person name="He S."/>
            <person name="Zhang G."/>
        </authorList>
    </citation>
    <scope>NUCLEOTIDE SEQUENCE</scope>
    <source>
        <strain evidence="2">Allg_001</strain>
    </source>
</reference>
<evidence type="ECO:0000313" key="3">
    <source>
        <dbReference type="Proteomes" id="UP000736164"/>
    </source>
</evidence>
<dbReference type="Proteomes" id="UP000736164">
    <property type="component" value="Unassembled WGS sequence"/>
</dbReference>
<dbReference type="Pfam" id="PF14895">
    <property type="entry name" value="PPPI_inhib"/>
    <property type="match status" value="1"/>
</dbReference>
<name>A0A8J7T8W9_ATRSP</name>
<comment type="caution">
    <text evidence="2">The sequence shown here is derived from an EMBL/GenBank/DDBJ whole genome shotgun (WGS) entry which is preliminary data.</text>
</comment>
<keyword evidence="3" id="KW-1185">Reference proteome</keyword>
<dbReference type="PANTHER" id="PTHR21055">
    <property type="entry name" value="PROTEIN PHOSPHATASE 1 REGULATORY SUBUNIT 36"/>
    <property type="match status" value="1"/>
</dbReference>
<feature type="compositionally biased region" description="Acidic residues" evidence="1">
    <location>
        <begin position="372"/>
        <end position="381"/>
    </location>
</feature>
<evidence type="ECO:0000256" key="1">
    <source>
        <dbReference type="SAM" id="MobiDB-lite"/>
    </source>
</evidence>
<dbReference type="GO" id="GO:0019902">
    <property type="term" value="F:phosphatase binding"/>
    <property type="evidence" value="ECO:0007669"/>
    <property type="project" value="InterPro"/>
</dbReference>
<feature type="non-terminal residue" evidence="2">
    <location>
        <position position="1"/>
    </location>
</feature>
<organism evidence="2 3">
    <name type="scientific">Atractosteus spatula</name>
    <name type="common">Alligator gar</name>
    <name type="synonym">Lepisosteus spatula</name>
    <dbReference type="NCBI Taxonomy" id="7917"/>
    <lineage>
        <taxon>Eukaryota</taxon>
        <taxon>Metazoa</taxon>
        <taxon>Chordata</taxon>
        <taxon>Craniata</taxon>
        <taxon>Vertebrata</taxon>
        <taxon>Euteleostomi</taxon>
        <taxon>Actinopterygii</taxon>
        <taxon>Neopterygii</taxon>
        <taxon>Holostei</taxon>
        <taxon>Semionotiformes</taxon>
        <taxon>Lepisosteidae</taxon>
        <taxon>Atractosteus</taxon>
    </lineage>
</organism>
<protein>
    <submittedName>
        <fullName evidence="2">PPR36 phosphatase</fullName>
    </submittedName>
</protein>
<dbReference type="AlphaFoldDB" id="A0A8J7T8W9"/>
<dbReference type="PANTHER" id="PTHR21055:SF3">
    <property type="entry name" value="PROTEIN PHOSPHATASE 1 REGULATORY SUBUNIT 36"/>
    <property type="match status" value="1"/>
</dbReference>
<proteinExistence type="predicted"/>
<evidence type="ECO:0000313" key="2">
    <source>
        <dbReference type="EMBL" id="MBN3314644.1"/>
    </source>
</evidence>
<gene>
    <name evidence="2" type="primary">Ppp1r36</name>
    <name evidence="2" type="ORF">GTO95_0002602</name>
</gene>
<feature type="non-terminal residue" evidence="2">
    <location>
        <position position="427"/>
    </location>
</feature>
<sequence length="427" mass="48407">FQQVSISTPGRWHWNDELQTLELFSDISVYIFFSFNSTIETKDKRKKNKSIHFQEQANKRVERGPTGVRTAVDKKYNGKAQLGTCKPSLKHGPHDHVTIEDVKNVAFSLLQENEPIPLCFMSLMRSQQVNDFLSALLLYLSCYFEKQALEKKTQPLMAEPSLTERKNMEEAHIKVELAKKQLACAYSVLVLGLGMSQQHHMDCGRSRVSATYKDRQLFECLYRFSTYVAWVTFRRKDLKGIQEEVGRLLRSDTFNHAVRKTEDNNENARLDTTLNEEIGSTRERRKMKSKRPAIKSILNQRSPVITSLLPSPKEKSQHLFKTDCLEQDCSTDPCDTTSLMEELTAALSSNLGIIGQPLSQFSRHTLVPLGAEQEEEEEDDEDHARNSKASFRSKGPLSSGGGKYAGLSRANTVISRATTVGVYSDTE</sequence>
<feature type="region of interest" description="Disordered" evidence="1">
    <location>
        <begin position="371"/>
        <end position="408"/>
    </location>
</feature>
<dbReference type="InterPro" id="IPR026142">
    <property type="entry name" value="Pro_pase_1_reg_su_36"/>
</dbReference>